<keyword evidence="1" id="KW-0346">Stress response</keyword>
<dbReference type="PROSITE" id="PS01031">
    <property type="entry name" value="SHSP"/>
    <property type="match status" value="1"/>
</dbReference>
<comment type="similarity">
    <text evidence="2 3">Belongs to the small heat shock protein (HSP20) family.</text>
</comment>
<dbReference type="InterPro" id="IPR031107">
    <property type="entry name" value="Small_HSP"/>
</dbReference>
<dbReference type="SUPFAM" id="SSF49764">
    <property type="entry name" value="HSP20-like chaperones"/>
    <property type="match status" value="1"/>
</dbReference>
<feature type="transmembrane region" description="Helical" evidence="4">
    <location>
        <begin position="127"/>
        <end position="147"/>
    </location>
</feature>
<evidence type="ECO:0000256" key="1">
    <source>
        <dbReference type="ARBA" id="ARBA00023016"/>
    </source>
</evidence>
<accession>A0AAV8P3I0</accession>
<keyword evidence="4" id="KW-0472">Membrane</keyword>
<keyword evidence="4" id="KW-1133">Transmembrane helix</keyword>
<proteinExistence type="inferred from homology"/>
<dbReference type="AlphaFoldDB" id="A0AAV8P3I0"/>
<keyword evidence="4" id="KW-0812">Transmembrane</keyword>
<dbReference type="Gene3D" id="2.60.40.790">
    <property type="match status" value="1"/>
</dbReference>
<evidence type="ECO:0000256" key="2">
    <source>
        <dbReference type="PROSITE-ProRule" id="PRU00285"/>
    </source>
</evidence>
<sequence>MEAASGSRTYSECNPKCEWTEVNEFDVLKVDLSGLGFKKEELKVLVDTSRKLTIRGERAIRDGQRRRFLRSFQLPKHCNIEQLRAKFDQEILYVVLPKPVGARDGQPTNETKQSGGVLKALSKRRRLVLTAVAAIVLVAGLGAFAAYKLKHS</sequence>
<dbReference type="CDD" id="cd06464">
    <property type="entry name" value="ACD_sHsps-like"/>
    <property type="match status" value="1"/>
</dbReference>
<comment type="caution">
    <text evidence="6">The sequence shown here is derived from an EMBL/GenBank/DDBJ whole genome shotgun (WGS) entry which is preliminary data.</text>
</comment>
<dbReference type="PANTHER" id="PTHR11527">
    <property type="entry name" value="HEAT-SHOCK PROTEIN 20 FAMILY MEMBER"/>
    <property type="match status" value="1"/>
</dbReference>
<dbReference type="EMBL" id="JAQQAF010000009">
    <property type="protein sequence ID" value="KAJ8460686.1"/>
    <property type="molecule type" value="Genomic_DNA"/>
</dbReference>
<evidence type="ECO:0000256" key="3">
    <source>
        <dbReference type="RuleBase" id="RU003616"/>
    </source>
</evidence>
<keyword evidence="7" id="KW-1185">Reference proteome</keyword>
<dbReference type="Proteomes" id="UP001222027">
    <property type="component" value="Unassembled WGS sequence"/>
</dbReference>
<dbReference type="InterPro" id="IPR002068">
    <property type="entry name" value="A-crystallin/Hsp20_dom"/>
</dbReference>
<evidence type="ECO:0000313" key="7">
    <source>
        <dbReference type="Proteomes" id="UP001222027"/>
    </source>
</evidence>
<organism evidence="6 7">
    <name type="scientific">Ensete ventricosum</name>
    <name type="common">Abyssinian banana</name>
    <name type="synonym">Musa ensete</name>
    <dbReference type="NCBI Taxonomy" id="4639"/>
    <lineage>
        <taxon>Eukaryota</taxon>
        <taxon>Viridiplantae</taxon>
        <taxon>Streptophyta</taxon>
        <taxon>Embryophyta</taxon>
        <taxon>Tracheophyta</taxon>
        <taxon>Spermatophyta</taxon>
        <taxon>Magnoliopsida</taxon>
        <taxon>Liliopsida</taxon>
        <taxon>Zingiberales</taxon>
        <taxon>Musaceae</taxon>
        <taxon>Ensete</taxon>
    </lineage>
</organism>
<reference evidence="6 7" key="1">
    <citation type="submission" date="2022-12" db="EMBL/GenBank/DDBJ databases">
        <title>Chromosome-scale assembly of the Ensete ventricosum genome.</title>
        <authorList>
            <person name="Dussert Y."/>
            <person name="Stocks J."/>
            <person name="Wendawek A."/>
            <person name="Woldeyes F."/>
            <person name="Nichols R.A."/>
            <person name="Borrell J.S."/>
        </authorList>
    </citation>
    <scope>NUCLEOTIDE SEQUENCE [LARGE SCALE GENOMIC DNA]</scope>
    <source>
        <strain evidence="7">cv. Maze</strain>
        <tissue evidence="6">Seeds</tissue>
    </source>
</reference>
<evidence type="ECO:0000259" key="5">
    <source>
        <dbReference type="PROSITE" id="PS01031"/>
    </source>
</evidence>
<feature type="domain" description="SHSP" evidence="5">
    <location>
        <begin position="8"/>
        <end position="114"/>
    </location>
</feature>
<evidence type="ECO:0000256" key="4">
    <source>
        <dbReference type="SAM" id="Phobius"/>
    </source>
</evidence>
<gene>
    <name evidence="6" type="ORF">OPV22_033612</name>
</gene>
<name>A0AAV8P3I0_ENSVE</name>
<dbReference type="InterPro" id="IPR008978">
    <property type="entry name" value="HSP20-like_chaperone"/>
</dbReference>
<protein>
    <recommendedName>
        <fullName evidence="5">SHSP domain-containing protein</fullName>
    </recommendedName>
</protein>
<evidence type="ECO:0000313" key="6">
    <source>
        <dbReference type="EMBL" id="KAJ8460686.1"/>
    </source>
</evidence>
<dbReference type="Pfam" id="PF00011">
    <property type="entry name" value="HSP20"/>
    <property type="match status" value="1"/>
</dbReference>